<evidence type="ECO:0000256" key="1">
    <source>
        <dbReference type="ARBA" id="ARBA00004162"/>
    </source>
</evidence>
<proteinExistence type="inferred from homology"/>
<keyword evidence="8" id="KW-0811">Translocation</keyword>
<accession>A0A841BY17</accession>
<keyword evidence="6" id="KW-0653">Protein transport</keyword>
<dbReference type="Proteomes" id="UP000587527">
    <property type="component" value="Unassembled WGS sequence"/>
</dbReference>
<evidence type="ECO:0000256" key="10">
    <source>
        <dbReference type="SAM" id="Phobius"/>
    </source>
</evidence>
<dbReference type="InterPro" id="IPR003849">
    <property type="entry name" value="Preprotein_translocase_YajC"/>
</dbReference>
<gene>
    <name evidence="11" type="ORF">F4553_006488</name>
</gene>
<comment type="subcellular location">
    <subcellularLocation>
        <location evidence="1">Cell membrane</location>
        <topology evidence="1">Single-pass membrane protein</topology>
    </subcellularLocation>
</comment>
<organism evidence="11 12">
    <name type="scientific">Allocatelliglobosispora scoriae</name>
    <dbReference type="NCBI Taxonomy" id="643052"/>
    <lineage>
        <taxon>Bacteria</taxon>
        <taxon>Bacillati</taxon>
        <taxon>Actinomycetota</taxon>
        <taxon>Actinomycetes</taxon>
        <taxon>Micromonosporales</taxon>
        <taxon>Micromonosporaceae</taxon>
        <taxon>Allocatelliglobosispora</taxon>
    </lineage>
</organism>
<evidence type="ECO:0000313" key="12">
    <source>
        <dbReference type="Proteomes" id="UP000587527"/>
    </source>
</evidence>
<dbReference type="PANTHER" id="PTHR33909:SF1">
    <property type="entry name" value="SEC TRANSLOCON ACCESSORY COMPLEX SUBUNIT YAJC"/>
    <property type="match status" value="1"/>
</dbReference>
<evidence type="ECO:0000256" key="5">
    <source>
        <dbReference type="ARBA" id="ARBA00022692"/>
    </source>
</evidence>
<name>A0A841BY17_9ACTN</name>
<reference evidence="11 12" key="1">
    <citation type="submission" date="2020-08" db="EMBL/GenBank/DDBJ databases">
        <title>Sequencing the genomes of 1000 actinobacteria strains.</title>
        <authorList>
            <person name="Klenk H.-P."/>
        </authorList>
    </citation>
    <scope>NUCLEOTIDE SEQUENCE [LARGE SCALE GENOMIC DNA]</scope>
    <source>
        <strain evidence="11 12">DSM 45362</strain>
    </source>
</reference>
<evidence type="ECO:0000256" key="3">
    <source>
        <dbReference type="ARBA" id="ARBA00022448"/>
    </source>
</evidence>
<comment type="caution">
    <text evidence="11">The sequence shown here is derived from an EMBL/GenBank/DDBJ whole genome shotgun (WGS) entry which is preliminary data.</text>
</comment>
<evidence type="ECO:0000256" key="6">
    <source>
        <dbReference type="ARBA" id="ARBA00022927"/>
    </source>
</evidence>
<dbReference type="NCBIfam" id="TIGR00739">
    <property type="entry name" value="yajC"/>
    <property type="match status" value="1"/>
</dbReference>
<dbReference type="AlphaFoldDB" id="A0A841BY17"/>
<keyword evidence="7 10" id="KW-1133">Transmembrane helix</keyword>
<keyword evidence="9 10" id="KW-0472">Membrane</keyword>
<dbReference type="EMBL" id="JACHMN010000003">
    <property type="protein sequence ID" value="MBB5873054.1"/>
    <property type="molecule type" value="Genomic_DNA"/>
</dbReference>
<evidence type="ECO:0000256" key="8">
    <source>
        <dbReference type="ARBA" id="ARBA00023010"/>
    </source>
</evidence>
<keyword evidence="5 10" id="KW-0812">Transmembrane</keyword>
<dbReference type="GO" id="GO:0015031">
    <property type="term" value="P:protein transport"/>
    <property type="evidence" value="ECO:0007669"/>
    <property type="project" value="UniProtKB-KW"/>
</dbReference>
<evidence type="ECO:0000256" key="2">
    <source>
        <dbReference type="ARBA" id="ARBA00006742"/>
    </source>
</evidence>
<dbReference type="Pfam" id="PF02699">
    <property type="entry name" value="YajC"/>
    <property type="match status" value="1"/>
</dbReference>
<sequence length="121" mass="12696">MNIAEAAQGGGSYMTLLFFAAMALLMYFMIIRPNNKRRREAAELQNSVSAGDKVITVVGLHGTVVAVDSEAGTVTLEIAPGVNTVHERAAIGRVIKAENAEEAPAVEATATSAEDVVQPGR</sequence>
<dbReference type="SMART" id="SM01323">
    <property type="entry name" value="YajC"/>
    <property type="match status" value="1"/>
</dbReference>
<dbReference type="RefSeq" id="WP_312875466.1">
    <property type="nucleotide sequence ID" value="NZ_JACHMN010000003.1"/>
</dbReference>
<keyword evidence="4" id="KW-1003">Cell membrane</keyword>
<evidence type="ECO:0000256" key="4">
    <source>
        <dbReference type="ARBA" id="ARBA00022475"/>
    </source>
</evidence>
<evidence type="ECO:0000313" key="11">
    <source>
        <dbReference type="EMBL" id="MBB5873054.1"/>
    </source>
</evidence>
<comment type="similarity">
    <text evidence="2">Belongs to the YajC family.</text>
</comment>
<feature type="transmembrane region" description="Helical" evidence="10">
    <location>
        <begin position="12"/>
        <end position="30"/>
    </location>
</feature>
<evidence type="ECO:0000256" key="7">
    <source>
        <dbReference type="ARBA" id="ARBA00022989"/>
    </source>
</evidence>
<dbReference type="PANTHER" id="PTHR33909">
    <property type="entry name" value="SEC TRANSLOCON ACCESSORY COMPLEX SUBUNIT YAJC"/>
    <property type="match status" value="1"/>
</dbReference>
<dbReference type="GO" id="GO:0005886">
    <property type="term" value="C:plasma membrane"/>
    <property type="evidence" value="ECO:0007669"/>
    <property type="project" value="UniProtKB-SubCell"/>
</dbReference>
<protein>
    <submittedName>
        <fullName evidence="11">Preprotein translocase subunit YajC</fullName>
    </submittedName>
</protein>
<keyword evidence="12" id="KW-1185">Reference proteome</keyword>
<dbReference type="PRINTS" id="PR01853">
    <property type="entry name" value="YAJCTRNLCASE"/>
</dbReference>
<keyword evidence="3" id="KW-0813">Transport</keyword>
<evidence type="ECO:0000256" key="9">
    <source>
        <dbReference type="ARBA" id="ARBA00023136"/>
    </source>
</evidence>